<dbReference type="InterPro" id="IPR000835">
    <property type="entry name" value="HTH_MarR-typ"/>
</dbReference>
<accession>E0RYY6</accession>
<reference evidence="5 6" key="1">
    <citation type="journal article" date="2010" name="PLoS ONE">
        <title>The glycobiome of the rumen bacterium Butyrivibrio proteoclasticus B316(T) highlights adaptation to a polysaccharide-rich environment.</title>
        <authorList>
            <person name="Kelly W.J."/>
            <person name="Leahy S.C."/>
            <person name="Altermann E."/>
            <person name="Yeoman C.J."/>
            <person name="Dunne J.C."/>
            <person name="Kong Z."/>
            <person name="Pacheco D.M."/>
            <person name="Li D."/>
            <person name="Noel S.J."/>
            <person name="Moon C.D."/>
            <person name="Cookson A.L."/>
            <person name="Attwood G.T."/>
        </authorList>
    </citation>
    <scope>NUCLEOTIDE SEQUENCE [LARGE SCALE GENOMIC DNA]</scope>
    <source>
        <strain evidence="6">ATCC 51982 / DSM 14932 / B316</strain>
    </source>
</reference>
<dbReference type="SUPFAM" id="SSF53067">
    <property type="entry name" value="Actin-like ATPase domain"/>
    <property type="match status" value="1"/>
</dbReference>
<dbReference type="Pfam" id="PF00480">
    <property type="entry name" value="ROK"/>
    <property type="match status" value="1"/>
</dbReference>
<evidence type="ECO:0000256" key="1">
    <source>
        <dbReference type="ARBA" id="ARBA00002486"/>
    </source>
</evidence>
<dbReference type="Proteomes" id="UP000001299">
    <property type="component" value="Chromosome 1"/>
</dbReference>
<dbReference type="KEGG" id="bpb:bpr_I2325"/>
<dbReference type="GO" id="GO:0042732">
    <property type="term" value="P:D-xylose metabolic process"/>
    <property type="evidence" value="ECO:0007669"/>
    <property type="project" value="UniProtKB-KW"/>
</dbReference>
<comment type="similarity">
    <text evidence="2">Belongs to the ROK (NagC/XylR) family.</text>
</comment>
<keyword evidence="3" id="KW-0119">Carbohydrate metabolism</keyword>
<dbReference type="PANTHER" id="PTHR18964">
    <property type="entry name" value="ROK (REPRESSOR, ORF, KINASE) FAMILY"/>
    <property type="match status" value="1"/>
</dbReference>
<dbReference type="InterPro" id="IPR036390">
    <property type="entry name" value="WH_DNA-bd_sf"/>
</dbReference>
<dbReference type="EMBL" id="CP001810">
    <property type="protein sequence ID" value="ADL35058.1"/>
    <property type="molecule type" value="Genomic_DNA"/>
</dbReference>
<gene>
    <name evidence="5" type="ordered locus">bpr_I2325</name>
</gene>
<keyword evidence="5" id="KW-0808">Transferase</keyword>
<feature type="domain" description="HTH marR-type" evidence="4">
    <location>
        <begin position="18"/>
        <end position="58"/>
    </location>
</feature>
<evidence type="ECO:0000256" key="2">
    <source>
        <dbReference type="ARBA" id="ARBA00006479"/>
    </source>
</evidence>
<protein>
    <submittedName>
        <fullName evidence="5">Carbohydrate kinase ROK family</fullName>
    </submittedName>
</protein>
<dbReference type="Gene3D" id="1.10.10.10">
    <property type="entry name" value="Winged helix-like DNA-binding domain superfamily/Winged helix DNA-binding domain"/>
    <property type="match status" value="1"/>
</dbReference>
<keyword evidence="6" id="KW-1185">Reference proteome</keyword>
<dbReference type="Pfam" id="PF01047">
    <property type="entry name" value="MarR"/>
    <property type="match status" value="1"/>
</dbReference>
<evidence type="ECO:0000256" key="3">
    <source>
        <dbReference type="ARBA" id="ARBA00022629"/>
    </source>
</evidence>
<dbReference type="eggNOG" id="COG1846">
    <property type="taxonomic scope" value="Bacteria"/>
</dbReference>
<keyword evidence="5" id="KW-0418">Kinase</keyword>
<sequence>MKKNGINLELVKKENRSLILKCINENGPMSRKDIADLTHLTAASVTQITTKLIDENILTELGSVSESTGLKGRKKVLLDIDHDKKIICAINIDTQKTTIAICNLNGELVTDSHNNPSIREFKTQSKLKPQLFLHDICQETLGLFQSLSSACRKKLSCISVSTPGIIDKKSGTAQNSYGLWDQPVPVKDILSDELHLNVPILVSNSVNAFATAEILFGAGKQYDSLLVIKWGPELESTIVVDSIVYEGRHGKTAELGHFIVEKDGPLCSCGRKGCLKSYVSSSYLADILKISDFRSEDFGACYKKADISSQKRLDQIMDYFAGSIVNACTIIVPDRIVLAGSLFKDRFIRDKLIDACKSYDPAYDNNRLIYSAIAGRESYIGPAAVYIASALF</sequence>
<name>E0RYY6_BUTPB</name>
<dbReference type="RefSeq" id="WP_013281711.1">
    <property type="nucleotide sequence ID" value="NC_014387.1"/>
</dbReference>
<organism evidence="5 6">
    <name type="scientific">Butyrivibrio proteoclasticus (strain ATCC 51982 / DSM 14932 / B316)</name>
    <name type="common">Clostridium proteoclasticum</name>
    <dbReference type="NCBI Taxonomy" id="515622"/>
    <lineage>
        <taxon>Bacteria</taxon>
        <taxon>Bacillati</taxon>
        <taxon>Bacillota</taxon>
        <taxon>Clostridia</taxon>
        <taxon>Lachnospirales</taxon>
        <taxon>Lachnospiraceae</taxon>
        <taxon>Butyrivibrio</taxon>
    </lineage>
</organism>
<dbReference type="InterPro" id="IPR036388">
    <property type="entry name" value="WH-like_DNA-bd_sf"/>
</dbReference>
<evidence type="ECO:0000313" key="6">
    <source>
        <dbReference type="Proteomes" id="UP000001299"/>
    </source>
</evidence>
<dbReference type="SUPFAM" id="SSF46785">
    <property type="entry name" value="Winged helix' DNA-binding domain"/>
    <property type="match status" value="1"/>
</dbReference>
<keyword evidence="3" id="KW-0859">Xylose metabolism</keyword>
<evidence type="ECO:0000259" key="4">
    <source>
        <dbReference type="Pfam" id="PF01047"/>
    </source>
</evidence>
<proteinExistence type="inferred from homology"/>
<dbReference type="AlphaFoldDB" id="E0RYY6"/>
<dbReference type="GO" id="GO:0003700">
    <property type="term" value="F:DNA-binding transcription factor activity"/>
    <property type="evidence" value="ECO:0007669"/>
    <property type="project" value="InterPro"/>
</dbReference>
<dbReference type="STRING" id="515622.bpr_I2325"/>
<dbReference type="InterPro" id="IPR043129">
    <property type="entry name" value="ATPase_NBD"/>
</dbReference>
<dbReference type="Gene3D" id="3.30.420.40">
    <property type="match status" value="2"/>
</dbReference>
<dbReference type="PANTHER" id="PTHR18964:SF149">
    <property type="entry name" value="BIFUNCTIONAL UDP-N-ACETYLGLUCOSAMINE 2-EPIMERASE_N-ACETYLMANNOSAMINE KINASE"/>
    <property type="match status" value="1"/>
</dbReference>
<dbReference type="InterPro" id="IPR000600">
    <property type="entry name" value="ROK"/>
</dbReference>
<dbReference type="HOGENOM" id="CLU_036604_13_5_9"/>
<dbReference type="eggNOG" id="COG1940">
    <property type="taxonomic scope" value="Bacteria"/>
</dbReference>
<evidence type="ECO:0000313" key="5">
    <source>
        <dbReference type="EMBL" id="ADL35058.1"/>
    </source>
</evidence>
<dbReference type="GO" id="GO:0016301">
    <property type="term" value="F:kinase activity"/>
    <property type="evidence" value="ECO:0007669"/>
    <property type="project" value="UniProtKB-KW"/>
</dbReference>
<comment type="function">
    <text evidence="1">Transcriptional repressor of xylose-utilizing enzymes.</text>
</comment>